<feature type="chain" id="PRO_5044550195" description="Peptidase S9 prolyl oligopeptidase catalytic domain-containing protein" evidence="2">
    <location>
        <begin position="21"/>
        <end position="1042"/>
    </location>
</feature>
<dbReference type="InterPro" id="IPR050955">
    <property type="entry name" value="Plant_Biomass_Hydrol_Est"/>
</dbReference>
<feature type="signal peptide" evidence="2">
    <location>
        <begin position="1"/>
        <end position="20"/>
    </location>
</feature>
<dbReference type="PANTHER" id="PTHR43037:SF4">
    <property type="entry name" value="PEPTIDASE S9 PROLYL OLIGOPEPTIDASE CATALYTIC DOMAIN-CONTAINING PROTEIN"/>
    <property type="match status" value="1"/>
</dbReference>
<dbReference type="Gene3D" id="3.40.50.1820">
    <property type="entry name" value="alpha/beta hydrolase"/>
    <property type="match status" value="1"/>
</dbReference>
<evidence type="ECO:0000256" key="2">
    <source>
        <dbReference type="SAM" id="SignalP"/>
    </source>
</evidence>
<keyword evidence="7" id="KW-1185">Reference proteome</keyword>
<dbReference type="GO" id="GO:0008236">
    <property type="term" value="F:serine-type peptidase activity"/>
    <property type="evidence" value="ECO:0007669"/>
    <property type="project" value="InterPro"/>
</dbReference>
<evidence type="ECO:0000313" key="7">
    <source>
        <dbReference type="Proteomes" id="UP000836402"/>
    </source>
</evidence>
<dbReference type="EMBL" id="CAJHJG010004420">
    <property type="protein sequence ID" value="CAD6940882.1"/>
    <property type="molecule type" value="Genomic_DNA"/>
</dbReference>
<organism evidence="5 6">
    <name type="scientific">Tilletia caries</name>
    <name type="common">wheat bunt fungus</name>
    <dbReference type="NCBI Taxonomy" id="13290"/>
    <lineage>
        <taxon>Eukaryota</taxon>
        <taxon>Fungi</taxon>
        <taxon>Dikarya</taxon>
        <taxon>Basidiomycota</taxon>
        <taxon>Ustilaginomycotina</taxon>
        <taxon>Exobasidiomycetes</taxon>
        <taxon>Tilletiales</taxon>
        <taxon>Tilletiaceae</taxon>
        <taxon>Tilletia</taxon>
    </lineage>
</organism>
<evidence type="ECO:0000313" key="5">
    <source>
        <dbReference type="EMBL" id="KAE8261403.1"/>
    </source>
</evidence>
<dbReference type="Pfam" id="PF00326">
    <property type="entry name" value="Peptidase_S9"/>
    <property type="match status" value="1"/>
</dbReference>
<reference evidence="5" key="1">
    <citation type="submission" date="2016-04" db="EMBL/GenBank/DDBJ databases">
        <authorList>
            <person name="Nguyen H.D."/>
            <person name="Kesanakurti P."/>
            <person name="Cullis J."/>
            <person name="Levesque C.A."/>
            <person name="Hambleton S."/>
        </authorList>
    </citation>
    <scope>NUCLEOTIDE SEQUENCE</scope>
    <source>
        <strain evidence="5">DAOMC 238032</strain>
    </source>
</reference>
<sequence length="1042" mass="113901">MASIVRLTLIVVLTARALLGASPEQQPFLSTVGTQHGPAAHARLSTSWVAVGPYPAGMREQHLGANPAAIFGHPSDVLLARPNAGTNRSSWLPSFTTYANKPPRTDFVSELVLNSTGGIRQKHALSVAFPVSFEDIRQYQGWASLQWQSYLSSELVIDCGNDVREPCPIFIALERGAEFAVVSRSASPDPEPSNLEWFTGDWYSYNDGPAPLDNTRDQESDGIPPQPHILLLATGRYSLLLRVMYEDRIFGDPRDYSSSHRITPIVNVTIDVGHFGTPATRSLPPSDGTHRSPLSVLNVLAPSIVNGWLAGWGIAVDILNHGPDAITVFGADLKVRGFEDSTFLANIPVVVRIEPFQTRSVALEVQQSNQLFHTLPQMGTDVQGTLTLRSHDDDRKSYTIESTLRLEVIGLASTSGTKQQSSFSFTYLTGDGSLGISAATVPAKWAEASPRENAHAPAMLVLHGAGVNALDPAWTSAMPRQDHIWTVLPTGGTAWGFDWQLSSSVHARAAVHALSKGAAIFYPGVSPSPHLWDSRVPIAPGGAVRVFEPTKLIVVGHSNGGQGAWHYMTKHPNEVLAGVVAAGYIKLSDYVGHHWHVGRQHTDPILNGILRSSLSPFENDLCASNLAGIPLLVKYGEKDTNVPTWHSRSMASLVTAWNQYSLVRPSDFRDLVQVVEAATKGHWWGDIFLEWDVEHFIRHRSRPDSQEGWKRPKRDFKKMQLSLTDPAETGSMGIWRVTRVLIPGRLARLTVSQSTPNFYVLNGINVGTISLEMREAEEIISEGCTGQDVRFHIGGTNFSLTDLVRHAAAENRSSISICRDNGTWRTLIDTDPNRWSRPMGPMIRALVSSGPLQIVLPSLCTEKICARYRSVGRRFAHDIFLYGRLESRFVLDTDVISSSVATQANIEPGSLDSANVIVLGGPEDNLLAKYMNSSQPRPLQIDRDLVRLEDGTPYFSSCLAFVSLAPHPLFAAKRGLALTAWGNDLCGIETAAKLLPVRTGAQVPEWVVVDGHRSAWQGAGGVLAAGWYNANWTFSESMSFVS</sequence>
<dbReference type="EMBL" id="LWDD02000369">
    <property type="protein sequence ID" value="KAE8261403.1"/>
    <property type="molecule type" value="Genomic_DNA"/>
</dbReference>
<feature type="domain" description="Peptidase S9 prolyl oligopeptidase catalytic" evidence="3">
    <location>
        <begin position="547"/>
        <end position="653"/>
    </location>
</feature>
<keyword evidence="1 2" id="KW-0732">Signal</keyword>
<proteinExistence type="predicted"/>
<dbReference type="PANTHER" id="PTHR43037">
    <property type="entry name" value="UNNAMED PRODUCT-RELATED"/>
    <property type="match status" value="1"/>
</dbReference>
<dbReference type="InterPro" id="IPR001375">
    <property type="entry name" value="Peptidase_S9_cat"/>
</dbReference>
<evidence type="ECO:0000313" key="6">
    <source>
        <dbReference type="Proteomes" id="UP000077671"/>
    </source>
</evidence>
<evidence type="ECO:0000256" key="1">
    <source>
        <dbReference type="ARBA" id="ARBA00022729"/>
    </source>
</evidence>
<accession>A0A177UNI7</accession>
<dbReference type="GO" id="GO:0006508">
    <property type="term" value="P:proteolysis"/>
    <property type="evidence" value="ECO:0007669"/>
    <property type="project" value="InterPro"/>
</dbReference>
<dbReference type="Proteomes" id="UP000077671">
    <property type="component" value="Unassembled WGS sequence"/>
</dbReference>
<protein>
    <recommendedName>
        <fullName evidence="3">Peptidase S9 prolyl oligopeptidase catalytic domain-containing protein</fullName>
    </recommendedName>
</protein>
<evidence type="ECO:0000259" key="3">
    <source>
        <dbReference type="Pfam" id="PF00326"/>
    </source>
</evidence>
<comment type="caution">
    <text evidence="5">The sequence shown here is derived from an EMBL/GenBank/DDBJ whole genome shotgun (WGS) entry which is preliminary data.</text>
</comment>
<evidence type="ECO:0000313" key="4">
    <source>
        <dbReference type="EMBL" id="CAD6940882.1"/>
    </source>
</evidence>
<gene>
    <name evidence="5" type="ORF">A4X03_0g3284</name>
    <name evidence="4" type="ORF">JKIAZH3_G1297</name>
</gene>
<dbReference type="InterPro" id="IPR029058">
    <property type="entry name" value="AB_hydrolase_fold"/>
</dbReference>
<reference evidence="5" key="2">
    <citation type="journal article" date="2019" name="IMA Fungus">
        <title>Genome sequencing and comparison of five Tilletia species to identify candidate genes for the detection of regulated species infecting wheat.</title>
        <authorList>
            <person name="Nguyen H.D.T."/>
            <person name="Sultana T."/>
            <person name="Kesanakurti P."/>
            <person name="Hambleton S."/>
        </authorList>
    </citation>
    <scope>NUCLEOTIDE SEQUENCE</scope>
    <source>
        <strain evidence="5">DAOMC 238032</strain>
    </source>
</reference>
<reference evidence="4" key="3">
    <citation type="submission" date="2020-10" db="EMBL/GenBank/DDBJ databases">
        <authorList>
            <person name="Sedaghatjoo S."/>
        </authorList>
    </citation>
    <scope>NUCLEOTIDE SEQUENCE</scope>
    <source>
        <strain evidence="4">AZH3</strain>
    </source>
</reference>
<dbReference type="SUPFAM" id="SSF53474">
    <property type="entry name" value="alpha/beta-Hydrolases"/>
    <property type="match status" value="1"/>
</dbReference>
<dbReference type="AlphaFoldDB" id="A0A177UNI7"/>
<name>A0A177UNI7_9BASI</name>
<dbReference type="Proteomes" id="UP000836402">
    <property type="component" value="Unassembled WGS sequence"/>
</dbReference>